<reference evidence="3" key="1">
    <citation type="submission" date="2020-10" db="EMBL/GenBank/DDBJ databases">
        <authorList>
            <person name="Castelo-Branco R."/>
            <person name="Eusebio N."/>
            <person name="Adriana R."/>
            <person name="Vieira A."/>
            <person name="Brugerolle De Fraissinette N."/>
            <person name="Rezende De Castro R."/>
            <person name="Schneider M.P."/>
            <person name="Vasconcelos V."/>
            <person name="Leao P.N."/>
        </authorList>
    </citation>
    <scope>NUCLEOTIDE SEQUENCE</scope>
    <source>
        <strain evidence="3">LEGE 07157</strain>
    </source>
</reference>
<keyword evidence="1" id="KW-1133">Transmembrane helix</keyword>
<gene>
    <name evidence="3" type="ORF">IQ249_20850</name>
</gene>
<dbReference type="PANTHER" id="PTHR12277:SF81">
    <property type="entry name" value="PROTEIN ABHD13"/>
    <property type="match status" value="1"/>
</dbReference>
<dbReference type="GO" id="GO:0016787">
    <property type="term" value="F:hydrolase activity"/>
    <property type="evidence" value="ECO:0007669"/>
    <property type="project" value="UniProtKB-KW"/>
</dbReference>
<dbReference type="EMBL" id="JADEWZ010000044">
    <property type="protein sequence ID" value="MBE9118346.1"/>
    <property type="molecule type" value="Genomic_DNA"/>
</dbReference>
<evidence type="ECO:0000259" key="2">
    <source>
        <dbReference type="Pfam" id="PF12146"/>
    </source>
</evidence>
<dbReference type="Proteomes" id="UP000654482">
    <property type="component" value="Unassembled WGS sequence"/>
</dbReference>
<feature type="transmembrane region" description="Helical" evidence="1">
    <location>
        <begin position="7"/>
        <end position="26"/>
    </location>
</feature>
<comment type="caution">
    <text evidence="3">The sequence shown here is derived from an EMBL/GenBank/DDBJ whole genome shotgun (WGS) entry which is preliminary data.</text>
</comment>
<keyword evidence="4" id="KW-1185">Reference proteome</keyword>
<organism evidence="3 4">
    <name type="scientific">Lusitaniella coriacea LEGE 07157</name>
    <dbReference type="NCBI Taxonomy" id="945747"/>
    <lineage>
        <taxon>Bacteria</taxon>
        <taxon>Bacillati</taxon>
        <taxon>Cyanobacteriota</taxon>
        <taxon>Cyanophyceae</taxon>
        <taxon>Spirulinales</taxon>
        <taxon>Lusitaniellaceae</taxon>
        <taxon>Lusitaniella</taxon>
    </lineage>
</organism>
<sequence>MKRYLKKYGRAIAIAYLFLGTLLWIFQERLVFHPSSTLAHTPDLYELEYEEVWLPVWGTSAKLHGWWIPSKQPQTPVLLYLHHNAGNIGANVSQASAFQRLGYSVFLVDYRGFGQSEGNFPNETQVYEDAEIAWEYLTKTRKISPQEILIYGHSLGSAIAVNLAVQHPEARGLITHNALTSLRDMTKRFGVFYLFPIDLMLRQEFDSLTKIPSLEIPVLFIHGVRDPQIPAKMSQKLYDAAPEPKQLLLIPDAGHDNNMKEEDLQKVGQFLEQMVSSE</sequence>
<feature type="domain" description="Serine aminopeptidase S33" evidence="2">
    <location>
        <begin position="79"/>
        <end position="185"/>
    </location>
</feature>
<dbReference type="PANTHER" id="PTHR12277">
    <property type="entry name" value="ALPHA/BETA HYDROLASE DOMAIN-CONTAINING PROTEIN"/>
    <property type="match status" value="1"/>
</dbReference>
<proteinExistence type="predicted"/>
<keyword evidence="1" id="KW-0472">Membrane</keyword>
<dbReference type="SUPFAM" id="SSF53474">
    <property type="entry name" value="alpha/beta-Hydrolases"/>
    <property type="match status" value="1"/>
</dbReference>
<dbReference type="InterPro" id="IPR029058">
    <property type="entry name" value="AB_hydrolase_fold"/>
</dbReference>
<dbReference type="AlphaFoldDB" id="A0A8J7E292"/>
<dbReference type="InterPro" id="IPR022742">
    <property type="entry name" value="Hydrolase_4"/>
</dbReference>
<evidence type="ECO:0000313" key="4">
    <source>
        <dbReference type="Proteomes" id="UP000654482"/>
    </source>
</evidence>
<keyword evidence="3" id="KW-0378">Hydrolase</keyword>
<dbReference type="RefSeq" id="WP_194031432.1">
    <property type="nucleotide sequence ID" value="NZ_JADEWZ010000044.1"/>
</dbReference>
<name>A0A8J7E292_9CYAN</name>
<keyword evidence="1" id="KW-0812">Transmembrane</keyword>
<accession>A0A8J7E292</accession>
<evidence type="ECO:0000313" key="3">
    <source>
        <dbReference type="EMBL" id="MBE9118346.1"/>
    </source>
</evidence>
<protein>
    <submittedName>
        <fullName evidence="3">Alpha/beta hydrolase</fullName>
    </submittedName>
</protein>
<dbReference type="Gene3D" id="3.40.50.1820">
    <property type="entry name" value="alpha/beta hydrolase"/>
    <property type="match status" value="1"/>
</dbReference>
<dbReference type="Pfam" id="PF12146">
    <property type="entry name" value="Hydrolase_4"/>
    <property type="match status" value="1"/>
</dbReference>
<evidence type="ECO:0000256" key="1">
    <source>
        <dbReference type="SAM" id="Phobius"/>
    </source>
</evidence>